<protein>
    <submittedName>
        <fullName evidence="3">ABC transporter substrate-binding protein</fullName>
    </submittedName>
</protein>
<dbReference type="InterPro" id="IPR001638">
    <property type="entry name" value="Solute-binding_3/MltF_N"/>
</dbReference>
<keyword evidence="1" id="KW-0732">Signal</keyword>
<feature type="chain" id="PRO_5046390778" evidence="1">
    <location>
        <begin position="25"/>
        <end position="339"/>
    </location>
</feature>
<gene>
    <name evidence="3" type="ORF">IHE55_09840</name>
</gene>
<dbReference type="PANTHER" id="PTHR31528">
    <property type="entry name" value="4-AMINO-5-HYDROXYMETHYL-2-METHYLPYRIMIDINE PHOSPHATE SYNTHASE THI11-RELATED"/>
    <property type="match status" value="1"/>
</dbReference>
<feature type="domain" description="Solute-binding protein family 3/N-terminal" evidence="2">
    <location>
        <begin position="37"/>
        <end position="273"/>
    </location>
</feature>
<dbReference type="InterPro" id="IPR015168">
    <property type="entry name" value="SsuA/THI5"/>
</dbReference>
<dbReference type="Gene3D" id="3.40.190.10">
    <property type="entry name" value="Periplasmic binding protein-like II"/>
    <property type="match status" value="2"/>
</dbReference>
<feature type="signal peptide" evidence="1">
    <location>
        <begin position="1"/>
        <end position="24"/>
    </location>
</feature>
<evidence type="ECO:0000313" key="4">
    <source>
        <dbReference type="Proteomes" id="UP000807371"/>
    </source>
</evidence>
<dbReference type="PANTHER" id="PTHR31528:SF15">
    <property type="entry name" value="RIBOFLAVIN-BINDING PROTEIN RIBY"/>
    <property type="match status" value="1"/>
</dbReference>
<dbReference type="SMART" id="SM00062">
    <property type="entry name" value="PBPb"/>
    <property type="match status" value="1"/>
</dbReference>
<comment type="caution">
    <text evidence="3">The sequence shown here is derived from an EMBL/GenBank/DDBJ whole genome shotgun (WGS) entry which is preliminary data.</text>
</comment>
<proteinExistence type="predicted"/>
<dbReference type="EMBL" id="JACYXC010000001">
    <property type="protein sequence ID" value="MBH5335081.1"/>
    <property type="molecule type" value="Genomic_DNA"/>
</dbReference>
<dbReference type="Proteomes" id="UP000807371">
    <property type="component" value="Unassembled WGS sequence"/>
</dbReference>
<evidence type="ECO:0000256" key="1">
    <source>
        <dbReference type="SAM" id="SignalP"/>
    </source>
</evidence>
<evidence type="ECO:0000259" key="2">
    <source>
        <dbReference type="SMART" id="SM00062"/>
    </source>
</evidence>
<name>A0ABS0NIQ2_9ACTN</name>
<evidence type="ECO:0000313" key="3">
    <source>
        <dbReference type="EMBL" id="MBH5335081.1"/>
    </source>
</evidence>
<keyword evidence="4" id="KW-1185">Reference proteome</keyword>
<organism evidence="3 4">
    <name type="scientific">Streptomyces pactum</name>
    <dbReference type="NCBI Taxonomy" id="68249"/>
    <lineage>
        <taxon>Bacteria</taxon>
        <taxon>Bacillati</taxon>
        <taxon>Actinomycetota</taxon>
        <taxon>Actinomycetes</taxon>
        <taxon>Kitasatosporales</taxon>
        <taxon>Streptomycetaceae</taxon>
        <taxon>Streptomyces</taxon>
    </lineage>
</organism>
<dbReference type="Pfam" id="PF09084">
    <property type="entry name" value="NMT1"/>
    <property type="match status" value="1"/>
</dbReference>
<dbReference type="PROSITE" id="PS51257">
    <property type="entry name" value="PROKAR_LIPOPROTEIN"/>
    <property type="match status" value="1"/>
</dbReference>
<dbReference type="InterPro" id="IPR027939">
    <property type="entry name" value="NMT1/THI5"/>
</dbReference>
<dbReference type="SUPFAM" id="SSF53850">
    <property type="entry name" value="Periplasmic binding protein-like II"/>
    <property type="match status" value="1"/>
</dbReference>
<reference evidence="3 4" key="1">
    <citation type="submission" date="2020-09" db="EMBL/GenBank/DDBJ databases">
        <title>Biosynthesis of the nuclear factor of activated T cells inhibitor NFAT-133 and its congeners in Streptomyces pactum.</title>
        <authorList>
            <person name="Zhou W."/>
            <person name="Posri P."/>
            <person name="Abugrain M.E."/>
            <person name="Weisberg A.J."/>
            <person name="Chang J.H."/>
            <person name="Mahmud T."/>
        </authorList>
    </citation>
    <scope>NUCLEOTIDE SEQUENCE [LARGE SCALE GENOMIC DNA]</scope>
    <source>
        <strain evidence="3 4">ATCC 27456</strain>
    </source>
</reference>
<sequence length="339" mass="36841">MRRRHAIGAVLLSVVAVTALTSCADEPGKSEGKNGDPITVGLTYTPNIQFAPFYVAVEKGFYKSAGVKVSLRHHGAAEDLFGALKQGREDVVYAGGDEMLQARSKNLPIVDIATVYHKYPVALLVPEDSDIRKPQDLKGRTIGTPGPFGETYFGLLALLKEAGLSEKDAKVKYIGFTQQAALKGNKTDGVMGYINNDAVSFDESGTPVRAITLSDEGGGQSLVGPSLGAKQSTLDKRGDDIRKFVDASLRGMQYTLDHPEEAVEISKKYIPGLDDGKKKRNALAVLRATEPLMRNDRGELGQIDPQVWARMAEFMYDQGLLDKEIQAEQAYDADYLPKS</sequence>
<accession>A0ABS0NIQ2</accession>